<protein>
    <submittedName>
        <fullName evidence="1">Uncharacterized protein</fullName>
    </submittedName>
</protein>
<dbReference type="AlphaFoldDB" id="A0A7Z2ZI75"/>
<name>A0A7Z2ZI75_XANCA</name>
<organism evidence="1 2">
    <name type="scientific">Xanthomonas campestris pv. badrii</name>
    <dbReference type="NCBI Taxonomy" id="149696"/>
    <lineage>
        <taxon>Bacteria</taxon>
        <taxon>Pseudomonadati</taxon>
        <taxon>Pseudomonadota</taxon>
        <taxon>Gammaproteobacteria</taxon>
        <taxon>Lysobacterales</taxon>
        <taxon>Lysobacteraceae</taxon>
        <taxon>Xanthomonas</taxon>
    </lineage>
</organism>
<dbReference type="SUPFAM" id="SSF52540">
    <property type="entry name" value="P-loop containing nucleoside triphosphate hydrolases"/>
    <property type="match status" value="1"/>
</dbReference>
<evidence type="ECO:0000313" key="2">
    <source>
        <dbReference type="Proteomes" id="UP000503498"/>
    </source>
</evidence>
<proteinExistence type="predicted"/>
<accession>A0A7Z2ZI75</accession>
<reference evidence="1 2" key="2">
    <citation type="submission" date="2020-04" db="EMBL/GenBank/DDBJ databases">
        <authorList>
            <person name="Fomenkov A."/>
            <person name="Anton B.P."/>
            <person name="Roberts R.J."/>
        </authorList>
    </citation>
    <scope>NUCLEOTIDE SEQUENCE [LARGE SCALE GENOMIC DNA]</scope>
    <source>
        <strain evidence="1 2">NEB122</strain>
    </source>
</reference>
<dbReference type="EMBL" id="CP051651">
    <property type="protein sequence ID" value="QJD69046.1"/>
    <property type="molecule type" value="Genomic_DNA"/>
</dbReference>
<evidence type="ECO:0000313" key="1">
    <source>
        <dbReference type="EMBL" id="QJD69046.1"/>
    </source>
</evidence>
<sequence length="90" mass="10193">MAKSVIFLGPQGTGKSLNADALRQVLGLREVIELDDILHTFRADRLEPVGQLMLTCNEQQAQTWSVRWGLRVLRVEEARIQLGSAWRTHP</sequence>
<dbReference type="RefSeq" id="WP_169707215.1">
    <property type="nucleotide sequence ID" value="NZ_CP051651.1"/>
</dbReference>
<gene>
    <name evidence="1" type="ORF">HG421_15970</name>
</gene>
<dbReference type="InterPro" id="IPR027417">
    <property type="entry name" value="P-loop_NTPase"/>
</dbReference>
<reference evidence="1 2" key="1">
    <citation type="submission" date="2020-04" db="EMBL/GenBank/DDBJ databases">
        <title>Genome-Wide Identification of 5-Methylcytosine Sites in Bacterial Genomes By High-Throughput Sequencing of MspJI Restriction Fragments.</title>
        <authorList>
            <person name="Wu V."/>
        </authorList>
    </citation>
    <scope>NUCLEOTIDE SEQUENCE [LARGE SCALE GENOMIC DNA]</scope>
    <source>
        <strain evidence="1 2">NEB122</strain>
    </source>
</reference>
<dbReference type="Proteomes" id="UP000503498">
    <property type="component" value="Chromosome"/>
</dbReference>